<reference evidence="1" key="1">
    <citation type="submission" date="2019-03" db="EMBL/GenBank/DDBJ databases">
        <title>Lake Tanganyika Metagenome-Assembled Genomes (MAGs).</title>
        <authorList>
            <person name="Tran P."/>
        </authorList>
    </citation>
    <scope>NUCLEOTIDE SEQUENCE</scope>
    <source>
        <strain evidence="1">M_DeepCast_400m_m2_100</strain>
    </source>
</reference>
<evidence type="ECO:0000313" key="2">
    <source>
        <dbReference type="Proteomes" id="UP000748308"/>
    </source>
</evidence>
<dbReference type="AlphaFoldDB" id="A0A937X8U5"/>
<evidence type="ECO:0000313" key="1">
    <source>
        <dbReference type="EMBL" id="MBM3317305.1"/>
    </source>
</evidence>
<organism evidence="1 2">
    <name type="scientific">Eiseniibacteriota bacterium</name>
    <dbReference type="NCBI Taxonomy" id="2212470"/>
    <lineage>
        <taxon>Bacteria</taxon>
        <taxon>Candidatus Eiseniibacteriota</taxon>
    </lineage>
</organism>
<comment type="caution">
    <text evidence="1">The sequence shown here is derived from an EMBL/GenBank/DDBJ whole genome shotgun (WGS) entry which is preliminary data.</text>
</comment>
<name>A0A937X8U5_UNCEI</name>
<dbReference type="EMBL" id="VGIY01000105">
    <property type="protein sequence ID" value="MBM3317305.1"/>
    <property type="molecule type" value="Genomic_DNA"/>
</dbReference>
<proteinExistence type="predicted"/>
<dbReference type="Gene3D" id="1.10.10.1150">
    <property type="entry name" value="Coenzyme PQQ synthesis protein D (PqqD)"/>
    <property type="match status" value="1"/>
</dbReference>
<dbReference type="InterPro" id="IPR041881">
    <property type="entry name" value="PqqD_sf"/>
</dbReference>
<gene>
    <name evidence="1" type="ORF">FJY75_05590</name>
</gene>
<accession>A0A937X8U5</accession>
<dbReference type="Proteomes" id="UP000748308">
    <property type="component" value="Unassembled WGS sequence"/>
</dbReference>
<dbReference type="Pfam" id="PF05402">
    <property type="entry name" value="PqqD"/>
    <property type="match status" value="1"/>
</dbReference>
<protein>
    <submittedName>
        <fullName evidence="1">PqqD family peptide modification chaperone</fullName>
    </submittedName>
</protein>
<dbReference type="InterPro" id="IPR008792">
    <property type="entry name" value="PQQD"/>
</dbReference>
<sequence length="102" mass="10933">MPLAKDTIYRPAPRLRAYRDKAGGWTLLGAGGAALRLRNRASVALWEALAPGAGRAELEALLAEAFPSVPRGRLAADLEVFLAQLREAGLLDSGSRGWRGHE</sequence>